<dbReference type="Proteomes" id="UP001596223">
    <property type="component" value="Unassembled WGS sequence"/>
</dbReference>
<evidence type="ECO:0000313" key="1">
    <source>
        <dbReference type="EMBL" id="MFC6012949.1"/>
    </source>
</evidence>
<dbReference type="EMBL" id="JBHSQN010000011">
    <property type="protein sequence ID" value="MFC6012949.1"/>
    <property type="molecule type" value="Genomic_DNA"/>
</dbReference>
<evidence type="ECO:0000313" key="2">
    <source>
        <dbReference type="Proteomes" id="UP001596223"/>
    </source>
</evidence>
<protein>
    <recommendedName>
        <fullName evidence="3">Serine/threonine protein kinase</fullName>
    </recommendedName>
</protein>
<evidence type="ECO:0008006" key="3">
    <source>
        <dbReference type="Google" id="ProtNLM"/>
    </source>
</evidence>
<organism evidence="1 2">
    <name type="scientific">Nocardia lasii</name>
    <dbReference type="NCBI Taxonomy" id="1616107"/>
    <lineage>
        <taxon>Bacteria</taxon>
        <taxon>Bacillati</taxon>
        <taxon>Actinomycetota</taxon>
        <taxon>Actinomycetes</taxon>
        <taxon>Mycobacteriales</taxon>
        <taxon>Nocardiaceae</taxon>
        <taxon>Nocardia</taxon>
    </lineage>
</organism>
<keyword evidence="2" id="KW-1185">Reference proteome</keyword>
<accession>A0ABW1JVI7</accession>
<comment type="caution">
    <text evidence="1">The sequence shown here is derived from an EMBL/GenBank/DDBJ whole genome shotgun (WGS) entry which is preliminary data.</text>
</comment>
<feature type="non-terminal residue" evidence="1">
    <location>
        <position position="1"/>
    </location>
</feature>
<gene>
    <name evidence="1" type="ORF">ACFP3H_17975</name>
</gene>
<dbReference type="RefSeq" id="WP_378607395.1">
    <property type="nucleotide sequence ID" value="NZ_JBHSQN010000011.1"/>
</dbReference>
<reference evidence="2" key="1">
    <citation type="journal article" date="2019" name="Int. J. Syst. Evol. Microbiol.">
        <title>The Global Catalogue of Microorganisms (GCM) 10K type strain sequencing project: providing services to taxonomists for standard genome sequencing and annotation.</title>
        <authorList>
            <consortium name="The Broad Institute Genomics Platform"/>
            <consortium name="The Broad Institute Genome Sequencing Center for Infectious Disease"/>
            <person name="Wu L."/>
            <person name="Ma J."/>
        </authorList>
    </citation>
    <scope>NUCLEOTIDE SEQUENCE [LARGE SCALE GENOMIC DNA]</scope>
    <source>
        <strain evidence="2">CCUG 36956</strain>
    </source>
</reference>
<proteinExistence type="predicted"/>
<name>A0ABW1JVI7_9NOCA</name>
<sequence length="188" mass="20299">EAEGGARVTSGAMAEGPDAFAQSRRVFPTLVPQGEMSDGVGYRGARCVGVRDVGELAWKESALQWTPIEVGWQCERAEAQAGSVSYLVLEYANAGQARSVVEALPGAVRYAGDKDGIAFSLRRWVIPDPVNVRAQTAHQVVSFPDDTDRANYVVLVIRRGSSGVAGAPRPSAQEEVISWWEEVPLENR</sequence>